<reference evidence="7" key="1">
    <citation type="journal article" date="2019" name="Int. J. Syst. Evol. Microbiol.">
        <title>The Global Catalogue of Microorganisms (GCM) 10K type strain sequencing project: providing services to taxonomists for standard genome sequencing and annotation.</title>
        <authorList>
            <consortium name="The Broad Institute Genomics Platform"/>
            <consortium name="The Broad Institute Genome Sequencing Center for Infectious Disease"/>
            <person name="Wu L."/>
            <person name="Ma J."/>
        </authorList>
    </citation>
    <scope>NUCLEOTIDE SEQUENCE [LARGE SCALE GENOMIC DNA]</scope>
    <source>
        <strain evidence="7">JCM 17066</strain>
    </source>
</reference>
<proteinExistence type="inferred from homology"/>
<evidence type="ECO:0000256" key="2">
    <source>
        <dbReference type="ARBA" id="ARBA00007639"/>
    </source>
</evidence>
<dbReference type="EMBL" id="JBHSMT010000025">
    <property type="protein sequence ID" value="MFC5474955.1"/>
    <property type="molecule type" value="Genomic_DNA"/>
</dbReference>
<feature type="domain" description="Periplasmic binding protein" evidence="5">
    <location>
        <begin position="36"/>
        <end position="299"/>
    </location>
</feature>
<dbReference type="PANTHER" id="PTHR46847">
    <property type="entry name" value="D-ALLOSE-BINDING PERIPLASMIC PROTEIN-RELATED"/>
    <property type="match status" value="1"/>
</dbReference>
<keyword evidence="7" id="KW-1185">Reference proteome</keyword>
<dbReference type="InterPro" id="IPR028082">
    <property type="entry name" value="Peripla_BP_I"/>
</dbReference>
<dbReference type="InterPro" id="IPR025997">
    <property type="entry name" value="SBP_2_dom"/>
</dbReference>
<accession>A0ABW0MBG4</accession>
<evidence type="ECO:0000256" key="3">
    <source>
        <dbReference type="ARBA" id="ARBA00022729"/>
    </source>
</evidence>
<sequence length="320" mass="33559">MNTRIRLKLIAASVLVCALPALPALAQTPAAAKPKVALVMKSLANEFFLTMENGAKEHQKAHAAQYDLLANGIKDEQDTASQIKIVEQMIVSHVNGLVIAPADSKALVPVIKKAVDAGIIVVNIDNKLDDAALKEKGITVPFVGPDNRKGAKLVGDYLAKQIKSGDKVAIIEGVSTTTNAQQRTLGFKDAMSTAGAKVVDVQSGQWEIDKGNKIASNILNAHPDIKALLAGNDNMAIGAVSAVKAAGKTGKVLVVGYDNINAIKPMLKDGRVLATADQFASQQAVFGIEQVLNAVAGKKTQNSLGGTVETKVELVTKDSK</sequence>
<name>A0ABW0MBG4_9BURK</name>
<gene>
    <name evidence="6" type="ORF">ACFPM8_13420</name>
</gene>
<protein>
    <submittedName>
        <fullName evidence="6">Sugar ABC transporter substrate-binding protein</fullName>
    </submittedName>
</protein>
<dbReference type="Proteomes" id="UP001596045">
    <property type="component" value="Unassembled WGS sequence"/>
</dbReference>
<dbReference type="PANTHER" id="PTHR46847:SF1">
    <property type="entry name" value="D-ALLOSE-BINDING PERIPLASMIC PROTEIN-RELATED"/>
    <property type="match status" value="1"/>
</dbReference>
<dbReference type="Gene3D" id="3.40.50.2300">
    <property type="match status" value="2"/>
</dbReference>
<evidence type="ECO:0000259" key="5">
    <source>
        <dbReference type="Pfam" id="PF13407"/>
    </source>
</evidence>
<dbReference type="RefSeq" id="WP_378998064.1">
    <property type="nucleotide sequence ID" value="NZ_JBHSMT010000025.1"/>
</dbReference>
<organism evidence="6 7">
    <name type="scientific">Paraherbaspirillum soli</name>
    <dbReference type="NCBI Taxonomy" id="631222"/>
    <lineage>
        <taxon>Bacteria</taxon>
        <taxon>Pseudomonadati</taxon>
        <taxon>Pseudomonadota</taxon>
        <taxon>Betaproteobacteria</taxon>
        <taxon>Burkholderiales</taxon>
        <taxon>Oxalobacteraceae</taxon>
        <taxon>Paraherbaspirillum</taxon>
    </lineage>
</organism>
<evidence type="ECO:0000313" key="7">
    <source>
        <dbReference type="Proteomes" id="UP001596045"/>
    </source>
</evidence>
<comment type="caution">
    <text evidence="6">The sequence shown here is derived from an EMBL/GenBank/DDBJ whole genome shotgun (WGS) entry which is preliminary data.</text>
</comment>
<comment type="similarity">
    <text evidence="2">Belongs to the bacterial solute-binding protein 2 family.</text>
</comment>
<dbReference type="Pfam" id="PF13407">
    <property type="entry name" value="Peripla_BP_4"/>
    <property type="match status" value="1"/>
</dbReference>
<keyword evidence="3 4" id="KW-0732">Signal</keyword>
<evidence type="ECO:0000256" key="4">
    <source>
        <dbReference type="SAM" id="SignalP"/>
    </source>
</evidence>
<comment type="subcellular location">
    <subcellularLocation>
        <location evidence="1">Cell envelope</location>
    </subcellularLocation>
</comment>
<feature type="chain" id="PRO_5045181314" evidence="4">
    <location>
        <begin position="27"/>
        <end position="320"/>
    </location>
</feature>
<evidence type="ECO:0000256" key="1">
    <source>
        <dbReference type="ARBA" id="ARBA00004196"/>
    </source>
</evidence>
<feature type="signal peptide" evidence="4">
    <location>
        <begin position="1"/>
        <end position="26"/>
    </location>
</feature>
<dbReference type="CDD" id="cd19970">
    <property type="entry name" value="PBP1_ABC_sugar_binding-like"/>
    <property type="match status" value="1"/>
</dbReference>
<evidence type="ECO:0000313" key="6">
    <source>
        <dbReference type="EMBL" id="MFC5474955.1"/>
    </source>
</evidence>
<dbReference type="SUPFAM" id="SSF53822">
    <property type="entry name" value="Periplasmic binding protein-like I"/>
    <property type="match status" value="1"/>
</dbReference>